<dbReference type="InterPro" id="IPR036397">
    <property type="entry name" value="RNaseH_sf"/>
</dbReference>
<accession>A0AAV3YGA3</accession>
<comment type="caution">
    <text evidence="3">The sequence shown here is derived from an EMBL/GenBank/DDBJ whole genome shotgun (WGS) entry which is preliminary data.</text>
</comment>
<feature type="domain" description="DDE-1" evidence="2">
    <location>
        <begin position="132"/>
        <end position="267"/>
    </location>
</feature>
<evidence type="ECO:0000313" key="3">
    <source>
        <dbReference type="EMBL" id="GFN81886.1"/>
    </source>
</evidence>
<gene>
    <name evidence="3" type="ORF">PoB_000839200</name>
</gene>
<name>A0AAV3YGA3_9GAST</name>
<evidence type="ECO:0000313" key="4">
    <source>
        <dbReference type="Proteomes" id="UP000735302"/>
    </source>
</evidence>
<keyword evidence="4" id="KW-1185">Reference proteome</keyword>
<dbReference type="InterPro" id="IPR004875">
    <property type="entry name" value="DDE_SF_endonuclease_dom"/>
</dbReference>
<feature type="region of interest" description="Disordered" evidence="1">
    <location>
        <begin position="347"/>
        <end position="448"/>
    </location>
</feature>
<dbReference type="GO" id="GO:0005634">
    <property type="term" value="C:nucleus"/>
    <property type="evidence" value="ECO:0007669"/>
    <property type="project" value="TreeGrafter"/>
</dbReference>
<protein>
    <submittedName>
        <fullName evidence="3">Tigger transposable element-derived protein</fullName>
    </submittedName>
</protein>
<reference evidence="3 4" key="1">
    <citation type="journal article" date="2021" name="Elife">
        <title>Chloroplast acquisition without the gene transfer in kleptoplastic sea slugs, Plakobranchus ocellatus.</title>
        <authorList>
            <person name="Maeda T."/>
            <person name="Takahashi S."/>
            <person name="Yoshida T."/>
            <person name="Shimamura S."/>
            <person name="Takaki Y."/>
            <person name="Nagai Y."/>
            <person name="Toyoda A."/>
            <person name="Suzuki Y."/>
            <person name="Arimoto A."/>
            <person name="Ishii H."/>
            <person name="Satoh N."/>
            <person name="Nishiyama T."/>
            <person name="Hasebe M."/>
            <person name="Maruyama T."/>
            <person name="Minagawa J."/>
            <person name="Obokata J."/>
            <person name="Shigenobu S."/>
        </authorList>
    </citation>
    <scope>NUCLEOTIDE SEQUENCE [LARGE SCALE GENOMIC DNA]</scope>
</reference>
<evidence type="ECO:0000259" key="2">
    <source>
        <dbReference type="Pfam" id="PF03184"/>
    </source>
</evidence>
<evidence type="ECO:0000256" key="1">
    <source>
        <dbReference type="SAM" id="MobiDB-lite"/>
    </source>
</evidence>
<dbReference type="Gene3D" id="3.30.420.10">
    <property type="entry name" value="Ribonuclease H-like superfamily/Ribonuclease H"/>
    <property type="match status" value="1"/>
</dbReference>
<dbReference type="PANTHER" id="PTHR19303">
    <property type="entry name" value="TRANSPOSON"/>
    <property type="match status" value="1"/>
</dbReference>
<dbReference type="EMBL" id="BLXT01000975">
    <property type="protein sequence ID" value="GFN81886.1"/>
    <property type="molecule type" value="Genomic_DNA"/>
</dbReference>
<dbReference type="GO" id="GO:0003677">
    <property type="term" value="F:DNA binding"/>
    <property type="evidence" value="ECO:0007669"/>
    <property type="project" value="TreeGrafter"/>
</dbReference>
<dbReference type="Pfam" id="PF03184">
    <property type="entry name" value="DDE_1"/>
    <property type="match status" value="1"/>
</dbReference>
<dbReference type="AlphaFoldDB" id="A0AAV3YGA3"/>
<organism evidence="3 4">
    <name type="scientific">Plakobranchus ocellatus</name>
    <dbReference type="NCBI Taxonomy" id="259542"/>
    <lineage>
        <taxon>Eukaryota</taxon>
        <taxon>Metazoa</taxon>
        <taxon>Spiralia</taxon>
        <taxon>Lophotrochozoa</taxon>
        <taxon>Mollusca</taxon>
        <taxon>Gastropoda</taxon>
        <taxon>Heterobranchia</taxon>
        <taxon>Euthyneura</taxon>
        <taxon>Panpulmonata</taxon>
        <taxon>Sacoglossa</taxon>
        <taxon>Placobranchoidea</taxon>
        <taxon>Plakobranchidae</taxon>
        <taxon>Plakobranchus</taxon>
    </lineage>
</organism>
<sequence length="448" mass="50514">MFHGLSVKAARQLAYNYAKRNNKVYPAPWDKNNESEIDWFYGLMSRHNNLRIRMPETTSIARAVAFNRFNVMVFFDNFEEILSRGGVKFDPNRLYVEPGRDWNSDCPICYTYSTEKGAKQVGLLTSTEKGNLVTICACVNAAGNALPPAYIFPRVHFKDHMLNGAPNGSRGFATSSGWMNRELFPQVLRHFLNLMNVSKDNPGILVMDNHDSHTTLEVIDVARENGLIILTFPPHCIHRMQPLDVSVFGPFKAYYNRACTDHLLSNQGKSLTAYDLASISSTAFYKAFTIENVQAEFRKCGIFPMNRNVFSEDAFLSSKPFDRPQLQDNEQQPGPSKVQDARIVVPTVVPDPTPSPNATDQTLKNFGIVSPQEIRPFPSAAPRDQTTKKRASKKSAIITDTPERLQVLEKQKSVMKPKKTAARRKLIESSESEEEQSGKEHDTDSEIE</sequence>
<dbReference type="PANTHER" id="PTHR19303:SF71">
    <property type="entry name" value="ZINC FINGER PHD-TYPE DOMAIN-CONTAINING PROTEIN"/>
    <property type="match status" value="1"/>
</dbReference>
<dbReference type="InterPro" id="IPR050863">
    <property type="entry name" value="CenT-Element_Derived"/>
</dbReference>
<feature type="compositionally biased region" description="Basic and acidic residues" evidence="1">
    <location>
        <begin position="436"/>
        <end position="448"/>
    </location>
</feature>
<dbReference type="Proteomes" id="UP000735302">
    <property type="component" value="Unassembled WGS sequence"/>
</dbReference>
<feature type="compositionally biased region" description="Basic and acidic residues" evidence="1">
    <location>
        <begin position="401"/>
        <end position="412"/>
    </location>
</feature>
<feature type="compositionally biased region" description="Basic residues" evidence="1">
    <location>
        <begin position="413"/>
        <end position="424"/>
    </location>
</feature>
<proteinExistence type="predicted"/>